<evidence type="ECO:0000313" key="1">
    <source>
        <dbReference type="EMBL" id="XAI69837.1"/>
    </source>
</evidence>
<organism evidence="1">
    <name type="scientific">Pseudomonas phage Lyrsu03</name>
    <dbReference type="NCBI Taxonomy" id="3138537"/>
    <lineage>
        <taxon>Viruses</taxon>
    </lineage>
</organism>
<name>A0AAU6W0N0_9VIRU</name>
<dbReference type="EMBL" id="PP179314">
    <property type="protein sequence ID" value="XAI69837.1"/>
    <property type="molecule type" value="Genomic_DNA"/>
</dbReference>
<gene>
    <name evidence="1" type="ORF">Lyrsu03_00039</name>
</gene>
<reference evidence="1" key="1">
    <citation type="journal article" date="2024" name="J. Gen. Virol.">
        <title>Novel phages of Pseudomonas syringae unveil numerous potential auxiliary metabolic genes.</title>
        <authorList>
            <person name="Feltin C."/>
            <person name="Garneau J.R."/>
            <person name="Morris C.E."/>
            <person name="Berard A."/>
            <person name="Torres-Barcelo C."/>
        </authorList>
    </citation>
    <scope>NUCLEOTIDE SEQUENCE</scope>
</reference>
<accession>A0AAU6W0N0</accession>
<protein>
    <submittedName>
        <fullName evidence="1">Uncharacterized protein</fullName>
    </submittedName>
</protein>
<proteinExistence type="predicted"/>
<sequence length="87" mass="10044">MSKPLSAQARIAAAEKGREKYLNEMREMQEDNIKRLKVLNKIDEFADRVTAKFVQVMTRFDDYIETKKSTVKAEIAEAEAYLDGEVK</sequence>